<feature type="transmembrane region" description="Helical" evidence="1">
    <location>
        <begin position="110"/>
        <end position="130"/>
    </location>
</feature>
<evidence type="ECO:0000313" key="2">
    <source>
        <dbReference type="EMBL" id="KPL76958.1"/>
    </source>
</evidence>
<keyword evidence="1" id="KW-0812">Transmembrane</keyword>
<evidence type="ECO:0000256" key="1">
    <source>
        <dbReference type="SAM" id="Phobius"/>
    </source>
</evidence>
<feature type="transmembrane region" description="Helical" evidence="1">
    <location>
        <begin position="84"/>
        <end position="103"/>
    </location>
</feature>
<accession>A0A0P6Y5S7</accession>
<comment type="caution">
    <text evidence="2">The sequence shown here is derived from an EMBL/GenBank/DDBJ whole genome shotgun (WGS) entry which is preliminary data.</text>
</comment>
<feature type="transmembrane region" description="Helical" evidence="1">
    <location>
        <begin position="57"/>
        <end position="78"/>
    </location>
</feature>
<dbReference type="OrthoDB" id="359342at2"/>
<reference evidence="2 3" key="1">
    <citation type="submission" date="2015-07" db="EMBL/GenBank/DDBJ databases">
        <title>Genome sequence of Ornatilinea apprima DSM 23815.</title>
        <authorList>
            <person name="Hemp J."/>
            <person name="Ward L.M."/>
            <person name="Pace L.A."/>
            <person name="Fischer W.W."/>
        </authorList>
    </citation>
    <scope>NUCLEOTIDE SEQUENCE [LARGE SCALE GENOMIC DNA]</scope>
    <source>
        <strain evidence="2 3">P3M-1</strain>
    </source>
</reference>
<organism evidence="2 3">
    <name type="scientific">Ornatilinea apprima</name>
    <dbReference type="NCBI Taxonomy" id="1134406"/>
    <lineage>
        <taxon>Bacteria</taxon>
        <taxon>Bacillati</taxon>
        <taxon>Chloroflexota</taxon>
        <taxon>Anaerolineae</taxon>
        <taxon>Anaerolineales</taxon>
        <taxon>Anaerolineaceae</taxon>
        <taxon>Ornatilinea</taxon>
    </lineage>
</organism>
<feature type="transmembrane region" description="Helical" evidence="1">
    <location>
        <begin position="142"/>
        <end position="163"/>
    </location>
</feature>
<gene>
    <name evidence="2" type="ORF">ADN00_10240</name>
</gene>
<protein>
    <recommendedName>
        <fullName evidence="4">Nitroreductase</fullName>
    </recommendedName>
</protein>
<dbReference type="Proteomes" id="UP000050417">
    <property type="component" value="Unassembled WGS sequence"/>
</dbReference>
<proteinExistence type="predicted"/>
<dbReference type="RefSeq" id="WP_075062905.1">
    <property type="nucleotide sequence ID" value="NZ_LGCL01000024.1"/>
</dbReference>
<evidence type="ECO:0000313" key="3">
    <source>
        <dbReference type="Proteomes" id="UP000050417"/>
    </source>
</evidence>
<evidence type="ECO:0008006" key="4">
    <source>
        <dbReference type="Google" id="ProtNLM"/>
    </source>
</evidence>
<feature type="transmembrane region" description="Helical" evidence="1">
    <location>
        <begin position="6"/>
        <end position="24"/>
    </location>
</feature>
<keyword evidence="1" id="KW-1133">Transmembrane helix</keyword>
<sequence>MIDLVKIAIDGAILSALATLLISISMRTNPRIWLHDYPKEIQAAVPPKTAEEKRLSLIFGIPFLILLAAGPFISTLTLPQRASLPFWALFANASGVMFVFNVIDWLVLDWLIFCTITPSIMVIPGTQGMAAYKDYAFHFRGFLIGTLFSVVFGLVIAAVVYLLR</sequence>
<keyword evidence="3" id="KW-1185">Reference proteome</keyword>
<dbReference type="EMBL" id="LGCL01000024">
    <property type="protein sequence ID" value="KPL76958.1"/>
    <property type="molecule type" value="Genomic_DNA"/>
</dbReference>
<keyword evidence="1" id="KW-0472">Membrane</keyword>
<name>A0A0P6Y5S7_9CHLR</name>
<dbReference type="STRING" id="1134406.ADN00_10240"/>
<dbReference type="AlphaFoldDB" id="A0A0P6Y5S7"/>